<gene>
    <name evidence="1" type="ordered locus">ASAC_0722</name>
</gene>
<dbReference type="eggNOG" id="arCOG05276">
    <property type="taxonomic scope" value="Archaea"/>
</dbReference>
<name>D9Q1E0_ACIS3</name>
<dbReference type="KEGG" id="asc:ASAC_0722"/>
<dbReference type="GO" id="GO:0005840">
    <property type="term" value="C:ribosome"/>
    <property type="evidence" value="ECO:0007669"/>
    <property type="project" value="UniProtKB-KW"/>
</dbReference>
<dbReference type="EMBL" id="CP001742">
    <property type="protein sequence ID" value="ADL19128.1"/>
    <property type="molecule type" value="Genomic_DNA"/>
</dbReference>
<proteinExistence type="predicted"/>
<dbReference type="STRING" id="666510.ASAC_0722"/>
<keyword evidence="1" id="KW-0687">Ribonucleoprotein</keyword>
<evidence type="ECO:0000313" key="1">
    <source>
        <dbReference type="EMBL" id="ADL19128.1"/>
    </source>
</evidence>
<dbReference type="Pfam" id="PF03013">
    <property type="entry name" value="Pyr_excise"/>
    <property type="match status" value="1"/>
</dbReference>
<dbReference type="Proteomes" id="UP000000346">
    <property type="component" value="Chromosome"/>
</dbReference>
<dbReference type="InParanoid" id="D9Q1E0"/>
<dbReference type="GeneID" id="9498955"/>
<evidence type="ECO:0000313" key="2">
    <source>
        <dbReference type="Proteomes" id="UP000000346"/>
    </source>
</evidence>
<dbReference type="RefSeq" id="WP_013266640.1">
    <property type="nucleotide sequence ID" value="NC_014374.1"/>
</dbReference>
<dbReference type="InterPro" id="IPR004260">
    <property type="entry name" value="Pyr-dimer_DNA_glycosylase"/>
</dbReference>
<dbReference type="AlphaFoldDB" id="D9Q1E0"/>
<sequence length="149" mass="17550">MRLWSIDPSYLDARGLVALWREGLLAQRALMGMTRGYVNHPQLLRFSATRDPVLYIGSYLYYVYLEGVRRGYRFDLGRVVKYSTSVKRVPVTSGQLAYEFRHLLAKLTARDPERYRALVNVREVRPHPLFYVIEGDVEPWERVKERREG</sequence>
<reference evidence="1 2" key="1">
    <citation type="journal article" date="2010" name="Appl. Environ. Microbiol.">
        <title>The genome sequence of the crenarchaeon Acidilobus saccharovorans supports a new order, Acidilobales, and suggests an important ecological role in terrestrial acidic hot springs.</title>
        <authorList>
            <person name="Mardanov A.V."/>
            <person name="Svetlitchnyi V.A."/>
            <person name="Beletsky A.V."/>
            <person name="Prokofeva M.I."/>
            <person name="Bonch-Osmolovskaya E.A."/>
            <person name="Ravin N.V."/>
            <person name="Skryabin K.G."/>
        </authorList>
    </citation>
    <scope>NUCLEOTIDE SEQUENCE [LARGE SCALE GENOMIC DNA]</scope>
    <source>
        <strain evidence="2">DSM 16705 / JCM 18335 / VKM B-2471 / 345-15</strain>
    </source>
</reference>
<keyword evidence="2" id="KW-1185">Reference proteome</keyword>
<protein>
    <submittedName>
        <fullName evidence="1">RplW 50S ribosomal protein L23</fullName>
    </submittedName>
</protein>
<keyword evidence="1" id="KW-0689">Ribosomal protein</keyword>
<organism evidence="1 2">
    <name type="scientific">Acidilobus saccharovorans (strain DSM 16705 / JCM 18335 / VKM B-2471 / 345-15)</name>
    <dbReference type="NCBI Taxonomy" id="666510"/>
    <lineage>
        <taxon>Archaea</taxon>
        <taxon>Thermoproteota</taxon>
        <taxon>Thermoprotei</taxon>
        <taxon>Acidilobales</taxon>
        <taxon>Acidilobaceae</taxon>
        <taxon>Acidilobus</taxon>
    </lineage>
</organism>
<dbReference type="OrthoDB" id="70703at2157"/>
<accession>D9Q1E0</accession>
<dbReference type="HOGENOM" id="CLU_120482_0_0_2"/>